<gene>
    <name evidence="1" type="ORF">EV146_108308</name>
</gene>
<reference evidence="1 2" key="1">
    <citation type="journal article" date="2015" name="Stand. Genomic Sci.">
        <title>Genomic Encyclopedia of Bacterial and Archaeal Type Strains, Phase III: the genomes of soil and plant-associated and newly described type strains.</title>
        <authorList>
            <person name="Whitman W.B."/>
            <person name="Woyke T."/>
            <person name="Klenk H.P."/>
            <person name="Zhou Y."/>
            <person name="Lilburn T.G."/>
            <person name="Beck B.J."/>
            <person name="De Vos P."/>
            <person name="Vandamme P."/>
            <person name="Eisen J.A."/>
            <person name="Garrity G."/>
            <person name="Hugenholtz P."/>
            <person name="Kyrpides N.C."/>
        </authorList>
    </citation>
    <scope>NUCLEOTIDE SEQUENCE [LARGE SCALE GENOMIC DNA]</scope>
    <source>
        <strain evidence="1 2">CV53</strain>
    </source>
</reference>
<dbReference type="Proteomes" id="UP000295689">
    <property type="component" value="Unassembled WGS sequence"/>
</dbReference>
<dbReference type="AlphaFoldDB" id="A0A4R2BD97"/>
<dbReference type="EMBL" id="SLVV01000008">
    <property type="protein sequence ID" value="TCN24192.1"/>
    <property type="molecule type" value="Genomic_DNA"/>
</dbReference>
<name>A0A4R2BD97_9BACI</name>
<evidence type="ECO:0000313" key="2">
    <source>
        <dbReference type="Proteomes" id="UP000295689"/>
    </source>
</evidence>
<dbReference type="GO" id="GO:0016853">
    <property type="term" value="F:isomerase activity"/>
    <property type="evidence" value="ECO:0007669"/>
    <property type="project" value="UniProtKB-KW"/>
</dbReference>
<dbReference type="RefSeq" id="WP_132008372.1">
    <property type="nucleotide sequence ID" value="NZ_JABUHM010000007.1"/>
</dbReference>
<organism evidence="1 2">
    <name type="scientific">Mesobacillus foraminis</name>
    <dbReference type="NCBI Taxonomy" id="279826"/>
    <lineage>
        <taxon>Bacteria</taxon>
        <taxon>Bacillati</taxon>
        <taxon>Bacillota</taxon>
        <taxon>Bacilli</taxon>
        <taxon>Bacillales</taxon>
        <taxon>Bacillaceae</taxon>
        <taxon>Mesobacillus</taxon>
    </lineage>
</organism>
<keyword evidence="1" id="KW-0413">Isomerase</keyword>
<comment type="caution">
    <text evidence="1">The sequence shown here is derived from an EMBL/GenBank/DDBJ whole genome shotgun (WGS) entry which is preliminary data.</text>
</comment>
<protein>
    <submittedName>
        <fullName evidence="1">Sugar phosphate isomerase/epimerase</fullName>
    </submittedName>
</protein>
<dbReference type="SUPFAM" id="SSF51658">
    <property type="entry name" value="Xylose isomerase-like"/>
    <property type="match status" value="1"/>
</dbReference>
<accession>A0A4R2BD97</accession>
<proteinExistence type="predicted"/>
<evidence type="ECO:0000313" key="1">
    <source>
        <dbReference type="EMBL" id="TCN24192.1"/>
    </source>
</evidence>
<keyword evidence="2" id="KW-1185">Reference proteome</keyword>
<dbReference type="Gene3D" id="3.20.20.150">
    <property type="entry name" value="Divalent-metal-dependent TIM barrel enzymes"/>
    <property type="match status" value="1"/>
</dbReference>
<sequence>MKNVIVPMNAFNYLEVLEKGQASFIRLIAEAGAFGVEIRRELLPEQDLSIETIRKEIQRYSLFTVYSAPVELWKEDGSLNSGILERTFEEGRVLGSKWIKVSLGHFHREHSDLKALRNYLSRQPDVQLLVENDQTPYGGNVENLASFFESATEQSVPVKMTFDAGNWFYANQDVEEALSKLARYVGYLHLKQVEVQDGELVTLPLVKGGGHSWEKVKESLPAGIVTALEFPIEPKERTKKYIEMMTESEVLS</sequence>
<dbReference type="InterPro" id="IPR036237">
    <property type="entry name" value="Xyl_isomerase-like_sf"/>
</dbReference>